<dbReference type="Proteomes" id="UP001215280">
    <property type="component" value="Unassembled WGS sequence"/>
</dbReference>
<evidence type="ECO:0000313" key="3">
    <source>
        <dbReference type="Proteomes" id="UP001215280"/>
    </source>
</evidence>
<evidence type="ECO:0000313" key="2">
    <source>
        <dbReference type="EMBL" id="KAJ7755698.1"/>
    </source>
</evidence>
<reference evidence="2" key="1">
    <citation type="submission" date="2023-03" db="EMBL/GenBank/DDBJ databases">
        <title>Massive genome expansion in bonnet fungi (Mycena s.s.) driven by repeated elements and novel gene families across ecological guilds.</title>
        <authorList>
            <consortium name="Lawrence Berkeley National Laboratory"/>
            <person name="Harder C.B."/>
            <person name="Miyauchi S."/>
            <person name="Viragh M."/>
            <person name="Kuo A."/>
            <person name="Thoen E."/>
            <person name="Andreopoulos B."/>
            <person name="Lu D."/>
            <person name="Skrede I."/>
            <person name="Drula E."/>
            <person name="Henrissat B."/>
            <person name="Morin E."/>
            <person name="Kohler A."/>
            <person name="Barry K."/>
            <person name="LaButti K."/>
            <person name="Morin E."/>
            <person name="Salamov A."/>
            <person name="Lipzen A."/>
            <person name="Mereny Z."/>
            <person name="Hegedus B."/>
            <person name="Baldrian P."/>
            <person name="Stursova M."/>
            <person name="Weitz H."/>
            <person name="Taylor A."/>
            <person name="Grigoriev I.V."/>
            <person name="Nagy L.G."/>
            <person name="Martin F."/>
            <person name="Kauserud H."/>
        </authorList>
    </citation>
    <scope>NUCLEOTIDE SEQUENCE</scope>
    <source>
        <strain evidence="2">CBHHK188m</strain>
    </source>
</reference>
<protein>
    <submittedName>
        <fullName evidence="2">Uncharacterized protein</fullName>
    </submittedName>
</protein>
<dbReference type="EMBL" id="JARJLG010000063">
    <property type="protein sequence ID" value="KAJ7755698.1"/>
    <property type="molecule type" value="Genomic_DNA"/>
</dbReference>
<dbReference type="SUPFAM" id="SSF88723">
    <property type="entry name" value="PIN domain-like"/>
    <property type="match status" value="1"/>
</dbReference>
<proteinExistence type="predicted"/>
<dbReference type="AlphaFoldDB" id="A0AAD7J5T7"/>
<organism evidence="2 3">
    <name type="scientific">Mycena maculata</name>
    <dbReference type="NCBI Taxonomy" id="230809"/>
    <lineage>
        <taxon>Eukaryota</taxon>
        <taxon>Fungi</taxon>
        <taxon>Dikarya</taxon>
        <taxon>Basidiomycota</taxon>
        <taxon>Agaricomycotina</taxon>
        <taxon>Agaricomycetes</taxon>
        <taxon>Agaricomycetidae</taxon>
        <taxon>Agaricales</taxon>
        <taxon>Marasmiineae</taxon>
        <taxon>Mycenaceae</taxon>
        <taxon>Mycena</taxon>
    </lineage>
</organism>
<comment type="caution">
    <text evidence="2">The sequence shown here is derived from an EMBL/GenBank/DDBJ whole genome shotgun (WGS) entry which is preliminary data.</text>
</comment>
<evidence type="ECO:0000256" key="1">
    <source>
        <dbReference type="SAM" id="MobiDB-lite"/>
    </source>
</evidence>
<sequence length="601" mass="66438">MKTRPQLFREVSHHLTCDKRDRSGGSVYIFYKSLNPQYATRAKRRDTRHEVVSHTALAAWIFDLTLHRLETFGPTSLFLVQDSTEAKEWRFWRTWLSSKFIGGGADVGDNPEPRTLFFRQCSLAEWPIIPLFVFDGRKRPKVKAPGEAEAELPCLNLNSDRLIDAIITDGYDGELKFGFAVLILELPTASLDLSRNKANPALDANGKASKHHVMMYTGDAVQAKVGVQSGSSVALRPACGWRLPFRRPQRGQSHRQRPRAVRFNASLAGWRAEVNPELRSNSRGFLQRNTTLTLPLDFLDLDVLANYATGNNDVDAQAAPLRNEGVGGRMIRDNCELDIRALAEFYGNKFTKWGHRAAIIRQFRTVLWRAAVMHVLRRGALLTDAREHGRETAVDGHVPAFVNQGPSSAEVYPDTHPLLVRVVNARDHVLTDGLFEFRVEVRLVQLALAEAGIKGTPSDDTKRKRKATPEPDSVAPGTHAAAGTPGTCGYVFGQPAEGEGQRPDASPLATPTPTPPEPGSGRIDWRSGTDRISAAPPPRGKAGKRPTAAVEERSTKKRRGSTKLPDFLNRAHKPEFLSSPGAPSKRKSRTIDDDIIGLTSD</sequence>
<feature type="region of interest" description="Disordered" evidence="1">
    <location>
        <begin position="454"/>
        <end position="601"/>
    </location>
</feature>
<gene>
    <name evidence="2" type="ORF">DFH07DRAFT_1060970</name>
</gene>
<keyword evidence="3" id="KW-1185">Reference proteome</keyword>
<feature type="compositionally biased region" description="Low complexity" evidence="1">
    <location>
        <begin position="475"/>
        <end position="489"/>
    </location>
</feature>
<dbReference type="InterPro" id="IPR029060">
    <property type="entry name" value="PIN-like_dom_sf"/>
</dbReference>
<accession>A0AAD7J5T7</accession>
<name>A0AAD7J5T7_9AGAR</name>